<feature type="transmembrane region" description="Helical" evidence="1">
    <location>
        <begin position="7"/>
        <end position="23"/>
    </location>
</feature>
<proteinExistence type="predicted"/>
<keyword evidence="1" id="KW-1133">Transmembrane helix</keyword>
<dbReference type="Proteomes" id="UP000094469">
    <property type="component" value="Unassembled WGS sequence"/>
</dbReference>
<accession>A0A1E5HGH9</accession>
<protein>
    <submittedName>
        <fullName evidence="2">Uncharacterized protein</fullName>
    </submittedName>
</protein>
<feature type="transmembrane region" description="Helical" evidence="1">
    <location>
        <begin position="35"/>
        <end position="57"/>
    </location>
</feature>
<evidence type="ECO:0000313" key="2">
    <source>
        <dbReference type="EMBL" id="OEG23956.1"/>
    </source>
</evidence>
<organism evidence="2 3">
    <name type="scientific">Enterococcus ureilyticus</name>
    <dbReference type="NCBI Taxonomy" id="1131292"/>
    <lineage>
        <taxon>Bacteria</taxon>
        <taxon>Bacillati</taxon>
        <taxon>Bacillota</taxon>
        <taxon>Bacilli</taxon>
        <taxon>Lactobacillales</taxon>
        <taxon>Enterococcaceae</taxon>
        <taxon>Enterococcus</taxon>
    </lineage>
</organism>
<reference evidence="3" key="1">
    <citation type="submission" date="2016-09" db="EMBL/GenBank/DDBJ databases">
        <authorList>
            <person name="Gulvik C.A."/>
        </authorList>
    </citation>
    <scope>NUCLEOTIDE SEQUENCE [LARGE SCALE GENOMIC DNA]</scope>
    <source>
        <strain evidence="3">LMG 26676</strain>
    </source>
</reference>
<dbReference type="RefSeq" id="WP_069638685.1">
    <property type="nucleotide sequence ID" value="NZ_JAFBEZ010000003.1"/>
</dbReference>
<keyword evidence="1" id="KW-0812">Transmembrane</keyword>
<gene>
    <name evidence="2" type="ORF">BCR24_00965</name>
</gene>
<name>A0A1E5HGH9_9ENTE</name>
<evidence type="ECO:0000256" key="1">
    <source>
        <dbReference type="SAM" id="Phobius"/>
    </source>
</evidence>
<keyword evidence="1" id="KW-0472">Membrane</keyword>
<sequence>MIKRKPAFVIGILFTINSIYRFLNGSLTSPTDPFAYNIGTVLSAILFPMLFFIIAFLPKKK</sequence>
<dbReference type="AlphaFoldDB" id="A0A1E5HGH9"/>
<evidence type="ECO:0000313" key="3">
    <source>
        <dbReference type="Proteomes" id="UP000094469"/>
    </source>
</evidence>
<comment type="caution">
    <text evidence="2">The sequence shown here is derived from an EMBL/GenBank/DDBJ whole genome shotgun (WGS) entry which is preliminary data.</text>
</comment>
<keyword evidence="3" id="KW-1185">Reference proteome</keyword>
<dbReference type="EMBL" id="MIKC01000001">
    <property type="protein sequence ID" value="OEG23956.1"/>
    <property type="molecule type" value="Genomic_DNA"/>
</dbReference>